<dbReference type="GO" id="GO:0005886">
    <property type="term" value="C:plasma membrane"/>
    <property type="evidence" value="ECO:0007669"/>
    <property type="project" value="TreeGrafter"/>
</dbReference>
<evidence type="ECO:0000256" key="9">
    <source>
        <dbReference type="ARBA" id="ARBA00023012"/>
    </source>
</evidence>
<protein>
    <recommendedName>
        <fullName evidence="3">histidine kinase</fullName>
        <ecNumber evidence="3">2.7.13.3</ecNumber>
    </recommendedName>
</protein>
<accession>A0A2N6D1T3</accession>
<dbReference type="InterPro" id="IPR005467">
    <property type="entry name" value="His_kinase_dom"/>
</dbReference>
<evidence type="ECO:0000256" key="1">
    <source>
        <dbReference type="ARBA" id="ARBA00000085"/>
    </source>
</evidence>
<evidence type="ECO:0000259" key="13">
    <source>
        <dbReference type="PROSITE" id="PS50885"/>
    </source>
</evidence>
<dbReference type="InterPro" id="IPR004358">
    <property type="entry name" value="Sig_transdc_His_kin-like_C"/>
</dbReference>
<evidence type="ECO:0000256" key="6">
    <source>
        <dbReference type="ARBA" id="ARBA00022692"/>
    </source>
</evidence>
<keyword evidence="5" id="KW-0808">Transferase</keyword>
<feature type="domain" description="HAMP" evidence="13">
    <location>
        <begin position="187"/>
        <end position="238"/>
    </location>
</feature>
<evidence type="ECO:0000256" key="10">
    <source>
        <dbReference type="ARBA" id="ARBA00023136"/>
    </source>
</evidence>
<dbReference type="PROSITE" id="PS50885">
    <property type="entry name" value="HAMP"/>
    <property type="match status" value="1"/>
</dbReference>
<dbReference type="PANTHER" id="PTHR45436">
    <property type="entry name" value="SENSOR HISTIDINE KINASE YKOH"/>
    <property type="match status" value="1"/>
</dbReference>
<dbReference type="PROSITE" id="PS50109">
    <property type="entry name" value="HIS_KIN"/>
    <property type="match status" value="1"/>
</dbReference>
<dbReference type="PANTHER" id="PTHR45436:SF4">
    <property type="entry name" value="SENSOR PROTEIN PHOQ"/>
    <property type="match status" value="1"/>
</dbReference>
<evidence type="ECO:0000256" key="8">
    <source>
        <dbReference type="ARBA" id="ARBA00022989"/>
    </source>
</evidence>
<keyword evidence="7 14" id="KW-0418">Kinase</keyword>
<keyword evidence="10 11" id="KW-0472">Membrane</keyword>
<keyword evidence="6 11" id="KW-0812">Transmembrane</keyword>
<feature type="transmembrane region" description="Helical" evidence="11">
    <location>
        <begin position="167"/>
        <end position="186"/>
    </location>
</feature>
<dbReference type="GO" id="GO:0000155">
    <property type="term" value="F:phosphorelay sensor kinase activity"/>
    <property type="evidence" value="ECO:0007669"/>
    <property type="project" value="InterPro"/>
</dbReference>
<keyword evidence="8 11" id="KW-1133">Transmembrane helix</keyword>
<dbReference type="InterPro" id="IPR003661">
    <property type="entry name" value="HisK_dim/P_dom"/>
</dbReference>
<evidence type="ECO:0000313" key="15">
    <source>
        <dbReference type="Proteomes" id="UP000235015"/>
    </source>
</evidence>
<keyword evidence="4" id="KW-0597">Phosphoprotein</keyword>
<evidence type="ECO:0000256" key="7">
    <source>
        <dbReference type="ARBA" id="ARBA00022777"/>
    </source>
</evidence>
<proteinExistence type="predicted"/>
<dbReference type="Pfam" id="PF02518">
    <property type="entry name" value="HATPase_c"/>
    <property type="match status" value="1"/>
</dbReference>
<dbReference type="GO" id="GO:0005524">
    <property type="term" value="F:ATP binding"/>
    <property type="evidence" value="ECO:0007669"/>
    <property type="project" value="UniProtKB-KW"/>
</dbReference>
<feature type="domain" description="Histidine kinase" evidence="12">
    <location>
        <begin position="246"/>
        <end position="452"/>
    </location>
</feature>
<dbReference type="AlphaFoldDB" id="A0A2N6D1T3"/>
<evidence type="ECO:0000259" key="12">
    <source>
        <dbReference type="PROSITE" id="PS50109"/>
    </source>
</evidence>
<evidence type="ECO:0000313" key="14">
    <source>
        <dbReference type="EMBL" id="PLX63648.1"/>
    </source>
</evidence>
<comment type="subcellular location">
    <subcellularLocation>
        <location evidence="2">Membrane</location>
    </subcellularLocation>
</comment>
<comment type="caution">
    <text evidence="14">The sequence shown here is derived from an EMBL/GenBank/DDBJ whole genome shotgun (WGS) entry which is preliminary data.</text>
</comment>
<dbReference type="InterPro" id="IPR003660">
    <property type="entry name" value="HAMP_dom"/>
</dbReference>
<evidence type="ECO:0000256" key="11">
    <source>
        <dbReference type="SAM" id="Phobius"/>
    </source>
</evidence>
<keyword evidence="9" id="KW-0902">Two-component regulatory system</keyword>
<dbReference type="EMBL" id="PKUN01000001">
    <property type="protein sequence ID" value="PLX63648.1"/>
    <property type="molecule type" value="Genomic_DNA"/>
</dbReference>
<dbReference type="STRING" id="1111735.GCA_000428045_02414"/>
<dbReference type="SMART" id="SM00387">
    <property type="entry name" value="HATPase_c"/>
    <property type="match status" value="1"/>
</dbReference>
<dbReference type="InterPro" id="IPR003594">
    <property type="entry name" value="HATPase_dom"/>
</dbReference>
<evidence type="ECO:0000256" key="3">
    <source>
        <dbReference type="ARBA" id="ARBA00012438"/>
    </source>
</evidence>
<dbReference type="SUPFAM" id="SSF55874">
    <property type="entry name" value="ATPase domain of HSP90 chaperone/DNA topoisomerase II/histidine kinase"/>
    <property type="match status" value="1"/>
</dbReference>
<sequence>MMRSINSRLLLAASVVLAAFLGLGAVALDRAFRDSAENALQTQLMSQIYALLGAADTDAQGRMRLPETLPDPRFSNPASGLYAQVSGEKGEYQWHSPSAVGRRLPMPGGIASGQPHFVYLPADEPLYLLAYSLLWEADAGAEIAYLFVVAESAFGLQERVAAFRKTILIWLGGAAIILLLVQGVVLRWGLKPLREVALDLRMIESGTRERLEGAYPRELRRLTDGINSMIQHGETSRDRYRNSLGDLAHSLKTPLAVLQGAAEGGDARLLREAVSEQVPRMNDIVQYQLKSAAAAGRGAGLTHKTLLRPIIDRLVSTLQKVYRDKGINCLCEVADDVLFPGEQGDLLECLGNILENAFKYANTTVAIFLESDTERLPAKGVRLCVADDGPGIPFEVRERVLRRGERGDQQMPGQGIGLSVASGIVRLYGGDLEIGESDLGGARIAIWMPGRPETD</sequence>
<dbReference type="InterPro" id="IPR036890">
    <property type="entry name" value="HATPase_C_sf"/>
</dbReference>
<comment type="catalytic activity">
    <reaction evidence="1">
        <text>ATP + protein L-histidine = ADP + protein N-phospho-L-histidine.</text>
        <dbReference type="EC" id="2.7.13.3"/>
    </reaction>
</comment>
<evidence type="ECO:0000256" key="2">
    <source>
        <dbReference type="ARBA" id="ARBA00004370"/>
    </source>
</evidence>
<dbReference type="Gene3D" id="1.10.287.130">
    <property type="match status" value="1"/>
</dbReference>
<organism evidence="14 15">
    <name type="scientific">Sedimenticola selenatireducens</name>
    <dbReference type="NCBI Taxonomy" id="191960"/>
    <lineage>
        <taxon>Bacteria</taxon>
        <taxon>Pseudomonadati</taxon>
        <taxon>Pseudomonadota</taxon>
        <taxon>Gammaproteobacteria</taxon>
        <taxon>Chromatiales</taxon>
        <taxon>Sedimenticolaceae</taxon>
        <taxon>Sedimenticola</taxon>
    </lineage>
</organism>
<dbReference type="CDD" id="cd00082">
    <property type="entry name" value="HisKA"/>
    <property type="match status" value="1"/>
</dbReference>
<evidence type="ECO:0000256" key="4">
    <source>
        <dbReference type="ARBA" id="ARBA00022553"/>
    </source>
</evidence>
<dbReference type="InterPro" id="IPR050428">
    <property type="entry name" value="TCS_sensor_his_kinase"/>
</dbReference>
<dbReference type="PRINTS" id="PR00344">
    <property type="entry name" value="BCTRLSENSOR"/>
</dbReference>
<reference evidence="14 15" key="1">
    <citation type="submission" date="2017-11" db="EMBL/GenBank/DDBJ databases">
        <title>Genome-resolved metagenomics identifies genetic mobility, metabolic interactions, and unexpected diversity in perchlorate-reducing communities.</title>
        <authorList>
            <person name="Barnum T.P."/>
            <person name="Figueroa I.A."/>
            <person name="Carlstrom C.I."/>
            <person name="Lucas L.N."/>
            <person name="Engelbrektson A.L."/>
            <person name="Coates J.D."/>
        </authorList>
    </citation>
    <scope>NUCLEOTIDE SEQUENCE [LARGE SCALE GENOMIC DNA]</scope>
    <source>
        <strain evidence="14">BM301</strain>
    </source>
</reference>
<gene>
    <name evidence="14" type="ORF">C0630_01810</name>
</gene>
<dbReference type="EC" id="2.7.13.3" evidence="3"/>
<dbReference type="Gene3D" id="3.30.565.10">
    <property type="entry name" value="Histidine kinase-like ATPase, C-terminal domain"/>
    <property type="match status" value="1"/>
</dbReference>
<dbReference type="Proteomes" id="UP000235015">
    <property type="component" value="Unassembled WGS sequence"/>
</dbReference>
<name>A0A2N6D1T3_9GAMM</name>
<evidence type="ECO:0000256" key="5">
    <source>
        <dbReference type="ARBA" id="ARBA00022679"/>
    </source>
</evidence>